<evidence type="ECO:0000313" key="7">
    <source>
        <dbReference type="Proteomes" id="UP000600307"/>
    </source>
</evidence>
<feature type="domain" description="Ner winged helix-turn-helix DNA-binding" evidence="5">
    <location>
        <begin position="8"/>
        <end position="81"/>
    </location>
</feature>
<gene>
    <name evidence="6" type="ORF">IV431_05120</name>
</gene>
<dbReference type="InterPro" id="IPR038722">
    <property type="entry name" value="Ner_HTH_dom"/>
</dbReference>
<evidence type="ECO:0000313" key="6">
    <source>
        <dbReference type="EMBL" id="MBF7954929.1"/>
    </source>
</evidence>
<comment type="caution">
    <text evidence="6">The sequence shown here is derived from an EMBL/GenBank/DDBJ whole genome shotgun (WGS) entry which is preliminary data.</text>
</comment>
<accession>A0ABS0DM06</accession>
<evidence type="ECO:0000256" key="2">
    <source>
        <dbReference type="ARBA" id="ARBA00023015"/>
    </source>
</evidence>
<dbReference type="Pfam" id="PF13693">
    <property type="entry name" value="HTH_35"/>
    <property type="match status" value="1"/>
</dbReference>
<dbReference type="SUPFAM" id="SSF47413">
    <property type="entry name" value="lambda repressor-like DNA-binding domains"/>
    <property type="match status" value="1"/>
</dbReference>
<proteinExistence type="inferred from homology"/>
<organism evidence="6 7">
    <name type="scientific">Rahnella victoriana</name>
    <dbReference type="NCBI Taxonomy" id="1510570"/>
    <lineage>
        <taxon>Bacteria</taxon>
        <taxon>Pseudomonadati</taxon>
        <taxon>Pseudomonadota</taxon>
        <taxon>Gammaproteobacteria</taxon>
        <taxon>Enterobacterales</taxon>
        <taxon>Yersiniaceae</taxon>
        <taxon>Rahnella</taxon>
    </lineage>
</organism>
<dbReference type="RefSeq" id="WP_095921234.1">
    <property type="nucleotide sequence ID" value="NZ_CBCSED010000001.1"/>
</dbReference>
<dbReference type="Proteomes" id="UP000600307">
    <property type="component" value="Unassembled WGS sequence"/>
</dbReference>
<keyword evidence="3" id="KW-0238">DNA-binding</keyword>
<name>A0ABS0DM06_9GAMM</name>
<evidence type="ECO:0000256" key="4">
    <source>
        <dbReference type="ARBA" id="ARBA00023163"/>
    </source>
</evidence>
<evidence type="ECO:0000256" key="3">
    <source>
        <dbReference type="ARBA" id="ARBA00023125"/>
    </source>
</evidence>
<sequence>MEKGTLKDWHQADIIAGLRKKRTTLAEVSRRAGLGSSTLANALARPWPKGEMLIARALGVHPWVIWPSRYFDEECRLIRRNIIAPRKKAAVKTE</sequence>
<dbReference type="InterPro" id="IPR010982">
    <property type="entry name" value="Lambda_DNA-bd_dom_sf"/>
</dbReference>
<comment type="similarity">
    <text evidence="1">Belongs to the ner transcriptional regulatory family.</text>
</comment>
<evidence type="ECO:0000256" key="1">
    <source>
        <dbReference type="ARBA" id="ARBA00006157"/>
    </source>
</evidence>
<dbReference type="Gene3D" id="1.10.260.40">
    <property type="entry name" value="lambda repressor-like DNA-binding domains"/>
    <property type="match status" value="1"/>
</dbReference>
<keyword evidence="2" id="KW-0805">Transcription regulation</keyword>
<keyword evidence="7" id="KW-1185">Reference proteome</keyword>
<protein>
    <submittedName>
        <fullName evidence="6">Helix-turn-helix domain-containing protein</fullName>
    </submittedName>
</protein>
<reference evidence="6 7" key="1">
    <citation type="submission" date="2020-11" db="EMBL/GenBank/DDBJ databases">
        <title>Taxonomic investigation of Rahnella spp.</title>
        <authorList>
            <person name="Lee S.D."/>
        </authorList>
    </citation>
    <scope>NUCLEOTIDE SEQUENCE [LARGE SCALE GENOMIC DNA]</scope>
    <source>
        <strain evidence="6 7">SAP-10</strain>
    </source>
</reference>
<keyword evidence="4" id="KW-0804">Transcription</keyword>
<evidence type="ECO:0000259" key="5">
    <source>
        <dbReference type="Pfam" id="PF13693"/>
    </source>
</evidence>
<dbReference type="EMBL" id="JADOBH010000001">
    <property type="protein sequence ID" value="MBF7954929.1"/>
    <property type="molecule type" value="Genomic_DNA"/>
</dbReference>